<feature type="transmembrane region" description="Helical" evidence="1">
    <location>
        <begin position="254"/>
        <end position="273"/>
    </location>
</feature>
<dbReference type="AlphaFoldDB" id="A0A0R1VJB4"/>
<feature type="transmembrane region" description="Helical" evidence="1">
    <location>
        <begin position="169"/>
        <end position="198"/>
    </location>
</feature>
<keyword evidence="1" id="KW-0472">Membrane</keyword>
<accession>A0A0R1VJB4</accession>
<comment type="caution">
    <text evidence="2">The sequence shown here is derived from an EMBL/GenBank/DDBJ whole genome shotgun (WGS) entry which is preliminary data.</text>
</comment>
<keyword evidence="1" id="KW-1133">Transmembrane helix</keyword>
<keyword evidence="1" id="KW-0812">Transmembrane</keyword>
<evidence type="ECO:0000313" key="2">
    <source>
        <dbReference type="EMBL" id="KRM05639.1"/>
    </source>
</evidence>
<gene>
    <name evidence="2" type="ORF">FC89_GL001343</name>
</gene>
<dbReference type="EMBL" id="AZGB01000018">
    <property type="protein sequence ID" value="KRM05639.1"/>
    <property type="molecule type" value="Genomic_DNA"/>
</dbReference>
<name>A0A0R1VJB4_9LACO</name>
<organism evidence="2 3">
    <name type="scientific">Liquorilactobacillus ghanensis DSM 18630</name>
    <dbReference type="NCBI Taxonomy" id="1423750"/>
    <lineage>
        <taxon>Bacteria</taxon>
        <taxon>Bacillati</taxon>
        <taxon>Bacillota</taxon>
        <taxon>Bacilli</taxon>
        <taxon>Lactobacillales</taxon>
        <taxon>Lactobacillaceae</taxon>
        <taxon>Liquorilactobacillus</taxon>
    </lineage>
</organism>
<proteinExistence type="predicted"/>
<protein>
    <recommendedName>
        <fullName evidence="4">Teichoic acid polysaccharide export protein</fullName>
    </recommendedName>
</protein>
<keyword evidence="3" id="KW-1185">Reference proteome</keyword>
<dbReference type="InterPro" id="IPR045691">
    <property type="entry name" value="DUF6056"/>
</dbReference>
<dbReference type="Proteomes" id="UP000051451">
    <property type="component" value="Unassembled WGS sequence"/>
</dbReference>
<feature type="transmembrane region" description="Helical" evidence="1">
    <location>
        <begin position="339"/>
        <end position="360"/>
    </location>
</feature>
<sequence>MLLIVCLLTGYLFYHLNKLIGFMGDDFLYHFQYNGEWPSANSSSINNLWDLLVSVVVHTQTWNGRFVGDFFIQAVMQFPKIVFNIINSLVFVLVGVLINLFTVRKFSEIRLSSLLLTYLLIGLLVPDFGHTMFWMSGACNYLWMTPIYLAFLLPFRWNVEDSQVKSPHFFTAVMILLGILSGASNENIGPVIVILVYISYLSDDLGNRQSYKYWSFLATVLGMVIMLLNNSGEALNQKGHAFQILNVLGTTINYSRYLLILMIVAFAGSYYIVRKKRLSFVSDDLLLSGLISFGAAGVSVVALFLSPQLPGRTWYGATIFGIAGIIMLLEFLRNYLPKLTMTAVIGLNLVCLIITIPGYLRLTDEFLGASDSFRTETEIIEAHPNKFAKVPGIRGIKTGYNPYLGTAYLESGGQPNEHWENEWMAKYYHSKGIILDLTVPVKQFKRDSLDKLAESFIKTRWASVGTFNNQ</sequence>
<dbReference type="Pfam" id="PF19528">
    <property type="entry name" value="DUF6056"/>
    <property type="match status" value="1"/>
</dbReference>
<dbReference type="PATRIC" id="fig|1423750.3.peg.1375"/>
<dbReference type="STRING" id="1423750.FC89_GL001343"/>
<evidence type="ECO:0000313" key="3">
    <source>
        <dbReference type="Proteomes" id="UP000051451"/>
    </source>
</evidence>
<feature type="transmembrane region" description="Helical" evidence="1">
    <location>
        <begin position="81"/>
        <end position="103"/>
    </location>
</feature>
<reference evidence="2 3" key="1">
    <citation type="journal article" date="2015" name="Genome Announc.">
        <title>Expanding the biotechnology potential of lactobacilli through comparative genomics of 213 strains and associated genera.</title>
        <authorList>
            <person name="Sun Z."/>
            <person name="Harris H.M."/>
            <person name="McCann A."/>
            <person name="Guo C."/>
            <person name="Argimon S."/>
            <person name="Zhang W."/>
            <person name="Yang X."/>
            <person name="Jeffery I.B."/>
            <person name="Cooney J.C."/>
            <person name="Kagawa T.F."/>
            <person name="Liu W."/>
            <person name="Song Y."/>
            <person name="Salvetti E."/>
            <person name="Wrobel A."/>
            <person name="Rasinkangas P."/>
            <person name="Parkhill J."/>
            <person name="Rea M.C."/>
            <person name="O'Sullivan O."/>
            <person name="Ritari J."/>
            <person name="Douillard F.P."/>
            <person name="Paul Ross R."/>
            <person name="Yang R."/>
            <person name="Briner A.E."/>
            <person name="Felis G.E."/>
            <person name="de Vos W.M."/>
            <person name="Barrangou R."/>
            <person name="Klaenhammer T.R."/>
            <person name="Caufield P.W."/>
            <person name="Cui Y."/>
            <person name="Zhang H."/>
            <person name="O'Toole P.W."/>
        </authorList>
    </citation>
    <scope>NUCLEOTIDE SEQUENCE [LARGE SCALE GENOMIC DNA]</scope>
    <source>
        <strain evidence="2 3">DSM 18630</strain>
    </source>
</reference>
<feature type="transmembrane region" description="Helical" evidence="1">
    <location>
        <begin position="285"/>
        <end position="307"/>
    </location>
</feature>
<evidence type="ECO:0008006" key="4">
    <source>
        <dbReference type="Google" id="ProtNLM"/>
    </source>
</evidence>
<feature type="transmembrane region" description="Helical" evidence="1">
    <location>
        <begin position="313"/>
        <end position="332"/>
    </location>
</feature>
<evidence type="ECO:0000256" key="1">
    <source>
        <dbReference type="SAM" id="Phobius"/>
    </source>
</evidence>
<feature type="transmembrane region" description="Helical" evidence="1">
    <location>
        <begin position="210"/>
        <end position="228"/>
    </location>
</feature>
<feature type="transmembrane region" description="Helical" evidence="1">
    <location>
        <begin position="109"/>
        <end position="126"/>
    </location>
</feature>